<dbReference type="Pfam" id="PF00994">
    <property type="entry name" value="MoCF_biosynth"/>
    <property type="match status" value="1"/>
</dbReference>
<dbReference type="InterPro" id="IPR038987">
    <property type="entry name" value="MoeA-like"/>
</dbReference>
<keyword evidence="4 7" id="KW-0500">Molybdenum</keyword>
<evidence type="ECO:0000256" key="3">
    <source>
        <dbReference type="ARBA" id="ARBA00010763"/>
    </source>
</evidence>
<feature type="region of interest" description="Disordered" evidence="8">
    <location>
        <begin position="411"/>
        <end position="441"/>
    </location>
</feature>
<dbReference type="EC" id="2.10.1.1" evidence="7"/>
<sequence>MTTVDEHLAAVLDQITPVREVTLPLAQAHGLVLTQDVTSPVDLPRFANSAMDGYAVRAADVAGASPESPKLVPVAGDIPAGDGEGHTLGEGMTWRIMTGAPMPEEADAIVKVEDTDGHSHEVLISASVEPGTHVRRAGEDVRAGERILSAGSRIGPAQVAVLASAGVAEVTVRDAVRVVVLSTGDELVPVGEPVGPGQIHDSNGPMLAALVRAAGHYTTHVGHLPDDEKSIKKELDHHLTSADLVITSGGVSKGAYDAVKAVLTGAGSMEFTEVDMQPGKPQGFGLLGRRKVPVFTLPGNPVSVLVSFEVFVRPALARLSEQRYEQVTVPAVVLSGWTSPAGRQQYHRVRLLRDVSGAYAAEPAGGPGSHLVAGLAVADGLAIVPAEESEVLTGSQVQVLPLRPLWEIEAELAQESATDQDGAEGAGSEAGRPRGRHRGAS</sequence>
<comment type="similarity">
    <text evidence="3 7">Belongs to the MoeA family.</text>
</comment>
<evidence type="ECO:0000256" key="4">
    <source>
        <dbReference type="ARBA" id="ARBA00022505"/>
    </source>
</evidence>
<dbReference type="SUPFAM" id="SSF63882">
    <property type="entry name" value="MoeA N-terminal region -like"/>
    <property type="match status" value="1"/>
</dbReference>
<keyword evidence="7" id="KW-0808">Transferase</keyword>
<comment type="cofactor">
    <cofactor evidence="7">
        <name>Mg(2+)</name>
        <dbReference type="ChEBI" id="CHEBI:18420"/>
    </cofactor>
</comment>
<dbReference type="InterPro" id="IPR036425">
    <property type="entry name" value="MoaB/Mog-like_dom_sf"/>
</dbReference>
<dbReference type="SUPFAM" id="SSF53218">
    <property type="entry name" value="Molybdenum cofactor biosynthesis proteins"/>
    <property type="match status" value="1"/>
</dbReference>
<evidence type="ECO:0000256" key="1">
    <source>
        <dbReference type="ARBA" id="ARBA00002901"/>
    </source>
</evidence>
<evidence type="ECO:0000256" key="7">
    <source>
        <dbReference type="RuleBase" id="RU365090"/>
    </source>
</evidence>
<comment type="catalytic activity">
    <reaction evidence="6">
        <text>adenylyl-molybdopterin + molybdate = Mo-molybdopterin + AMP + H(+)</text>
        <dbReference type="Rhea" id="RHEA:35047"/>
        <dbReference type="ChEBI" id="CHEBI:15378"/>
        <dbReference type="ChEBI" id="CHEBI:36264"/>
        <dbReference type="ChEBI" id="CHEBI:62727"/>
        <dbReference type="ChEBI" id="CHEBI:71302"/>
        <dbReference type="ChEBI" id="CHEBI:456215"/>
        <dbReference type="EC" id="2.10.1.1"/>
    </reaction>
</comment>
<keyword evidence="11" id="KW-1185">Reference proteome</keyword>
<dbReference type="Gene3D" id="2.40.340.10">
    <property type="entry name" value="MoeA, C-terminal, domain IV"/>
    <property type="match status" value="1"/>
</dbReference>
<dbReference type="CDD" id="cd00887">
    <property type="entry name" value="MoeA"/>
    <property type="match status" value="1"/>
</dbReference>
<dbReference type="Pfam" id="PF03453">
    <property type="entry name" value="MoeA_N"/>
    <property type="match status" value="1"/>
</dbReference>
<dbReference type="InterPro" id="IPR036135">
    <property type="entry name" value="MoeA_linker/N_sf"/>
</dbReference>
<evidence type="ECO:0000259" key="9">
    <source>
        <dbReference type="SMART" id="SM00852"/>
    </source>
</evidence>
<dbReference type="RefSeq" id="WP_252620317.1">
    <property type="nucleotide sequence ID" value="NZ_CP099490.1"/>
</dbReference>
<gene>
    <name evidence="10" type="ORF">NF557_14670</name>
</gene>
<evidence type="ECO:0000256" key="2">
    <source>
        <dbReference type="ARBA" id="ARBA00005046"/>
    </source>
</evidence>
<dbReference type="EMBL" id="CP099490">
    <property type="protein sequence ID" value="USQ75830.1"/>
    <property type="molecule type" value="Genomic_DNA"/>
</dbReference>
<dbReference type="Pfam" id="PF03454">
    <property type="entry name" value="MoeA_C"/>
    <property type="match status" value="1"/>
</dbReference>
<comment type="pathway">
    <text evidence="2 7">Cofactor biosynthesis; molybdopterin biosynthesis.</text>
</comment>
<keyword evidence="7" id="KW-0479">Metal-binding</keyword>
<dbReference type="Gene3D" id="2.170.190.11">
    <property type="entry name" value="Molybdopterin biosynthesis moea protein, domain 3"/>
    <property type="match status" value="1"/>
</dbReference>
<name>A0ABY4YHT8_9MICO</name>
<dbReference type="NCBIfam" id="TIGR00177">
    <property type="entry name" value="molyb_syn"/>
    <property type="match status" value="1"/>
</dbReference>
<dbReference type="NCBIfam" id="NF045515">
    <property type="entry name" value="Glp_gephyrin"/>
    <property type="match status" value="1"/>
</dbReference>
<comment type="function">
    <text evidence="1 7">Catalyzes the insertion of molybdate into adenylated molybdopterin with the concomitant release of AMP.</text>
</comment>
<evidence type="ECO:0000256" key="6">
    <source>
        <dbReference type="ARBA" id="ARBA00047317"/>
    </source>
</evidence>
<dbReference type="PANTHER" id="PTHR10192:SF5">
    <property type="entry name" value="GEPHYRIN"/>
    <property type="match status" value="1"/>
</dbReference>
<organism evidence="10 11">
    <name type="scientific">Ornithinimicrobium cryptoxanthini</name>
    <dbReference type="NCBI Taxonomy" id="2934161"/>
    <lineage>
        <taxon>Bacteria</taxon>
        <taxon>Bacillati</taxon>
        <taxon>Actinomycetota</taxon>
        <taxon>Actinomycetes</taxon>
        <taxon>Micrococcales</taxon>
        <taxon>Ornithinimicrobiaceae</taxon>
        <taxon>Ornithinimicrobium</taxon>
    </lineage>
</organism>
<reference evidence="10" key="1">
    <citation type="submission" date="2022-06" db="EMBL/GenBank/DDBJ databases">
        <title>Ornithinimicrobium JY.X270.</title>
        <authorList>
            <person name="Huang Y."/>
        </authorList>
    </citation>
    <scope>NUCLEOTIDE SEQUENCE</scope>
    <source>
        <strain evidence="10">JY.X270</strain>
    </source>
</reference>
<proteinExistence type="inferred from homology"/>
<keyword evidence="5 7" id="KW-0501">Molybdenum cofactor biosynthesis</keyword>
<dbReference type="SMART" id="SM00852">
    <property type="entry name" value="MoCF_biosynth"/>
    <property type="match status" value="1"/>
</dbReference>
<dbReference type="InterPro" id="IPR001453">
    <property type="entry name" value="MoaB/Mog_dom"/>
</dbReference>
<keyword evidence="7" id="KW-0460">Magnesium</keyword>
<dbReference type="SUPFAM" id="SSF63867">
    <property type="entry name" value="MoeA C-terminal domain-like"/>
    <property type="match status" value="1"/>
</dbReference>
<protein>
    <recommendedName>
        <fullName evidence="7">Molybdopterin molybdenumtransferase</fullName>
        <ecNumber evidence="7">2.10.1.1</ecNumber>
    </recommendedName>
</protein>
<evidence type="ECO:0000256" key="8">
    <source>
        <dbReference type="SAM" id="MobiDB-lite"/>
    </source>
</evidence>
<evidence type="ECO:0000313" key="10">
    <source>
        <dbReference type="EMBL" id="USQ75830.1"/>
    </source>
</evidence>
<evidence type="ECO:0000313" key="11">
    <source>
        <dbReference type="Proteomes" id="UP001056535"/>
    </source>
</evidence>
<accession>A0ABY4YHT8</accession>
<dbReference type="Gene3D" id="3.40.980.10">
    <property type="entry name" value="MoaB/Mog-like domain"/>
    <property type="match status" value="1"/>
</dbReference>
<feature type="domain" description="MoaB/Mog" evidence="9">
    <location>
        <begin position="179"/>
        <end position="318"/>
    </location>
</feature>
<dbReference type="InterPro" id="IPR005111">
    <property type="entry name" value="MoeA_C_domain_IV"/>
</dbReference>
<dbReference type="InterPro" id="IPR036688">
    <property type="entry name" value="MoeA_C_domain_IV_sf"/>
</dbReference>
<dbReference type="Proteomes" id="UP001056535">
    <property type="component" value="Chromosome"/>
</dbReference>
<dbReference type="InterPro" id="IPR005110">
    <property type="entry name" value="MoeA_linker/N"/>
</dbReference>
<dbReference type="Gene3D" id="3.90.105.10">
    <property type="entry name" value="Molybdopterin biosynthesis moea protein, domain 2"/>
    <property type="match status" value="1"/>
</dbReference>
<evidence type="ECO:0000256" key="5">
    <source>
        <dbReference type="ARBA" id="ARBA00023150"/>
    </source>
</evidence>
<dbReference type="PANTHER" id="PTHR10192">
    <property type="entry name" value="MOLYBDOPTERIN BIOSYNTHESIS PROTEIN"/>
    <property type="match status" value="1"/>
</dbReference>